<protein>
    <submittedName>
        <fullName evidence="1">Uncharacterized protein</fullName>
    </submittedName>
</protein>
<reference evidence="1" key="1">
    <citation type="submission" date="2014-09" db="EMBL/GenBank/DDBJ databases">
        <authorList>
            <person name="Magalhaes I.L.F."/>
            <person name="Oliveira U."/>
            <person name="Santos F.R."/>
            <person name="Vidigal T.H.D.A."/>
            <person name="Brescovit A.D."/>
            <person name="Santos A.J."/>
        </authorList>
    </citation>
    <scope>NUCLEOTIDE SEQUENCE</scope>
    <source>
        <tissue evidence="1">Shoot tissue taken approximately 20 cm above the soil surface</tissue>
    </source>
</reference>
<proteinExistence type="predicted"/>
<name>A0A0A9A1W4_ARUDO</name>
<reference evidence="1" key="2">
    <citation type="journal article" date="2015" name="Data Brief">
        <title>Shoot transcriptome of the giant reed, Arundo donax.</title>
        <authorList>
            <person name="Barrero R.A."/>
            <person name="Guerrero F.D."/>
            <person name="Moolhuijzen P."/>
            <person name="Goolsby J.A."/>
            <person name="Tidwell J."/>
            <person name="Bellgard S.E."/>
            <person name="Bellgard M.I."/>
        </authorList>
    </citation>
    <scope>NUCLEOTIDE SEQUENCE</scope>
    <source>
        <tissue evidence="1">Shoot tissue taken approximately 20 cm above the soil surface</tissue>
    </source>
</reference>
<evidence type="ECO:0000313" key="1">
    <source>
        <dbReference type="EMBL" id="JAD41037.1"/>
    </source>
</evidence>
<sequence length="29" mass="3210">MNFSYVQHLIILARAGCIFHASEAIYPGS</sequence>
<organism evidence="1">
    <name type="scientific">Arundo donax</name>
    <name type="common">Giant reed</name>
    <name type="synonym">Donax arundinaceus</name>
    <dbReference type="NCBI Taxonomy" id="35708"/>
    <lineage>
        <taxon>Eukaryota</taxon>
        <taxon>Viridiplantae</taxon>
        <taxon>Streptophyta</taxon>
        <taxon>Embryophyta</taxon>
        <taxon>Tracheophyta</taxon>
        <taxon>Spermatophyta</taxon>
        <taxon>Magnoliopsida</taxon>
        <taxon>Liliopsida</taxon>
        <taxon>Poales</taxon>
        <taxon>Poaceae</taxon>
        <taxon>PACMAD clade</taxon>
        <taxon>Arundinoideae</taxon>
        <taxon>Arundineae</taxon>
        <taxon>Arundo</taxon>
    </lineage>
</organism>
<dbReference type="AlphaFoldDB" id="A0A0A9A1W4"/>
<dbReference type="EMBL" id="GBRH01256858">
    <property type="protein sequence ID" value="JAD41037.1"/>
    <property type="molecule type" value="Transcribed_RNA"/>
</dbReference>
<accession>A0A0A9A1W4</accession>